<dbReference type="OrthoDB" id="3642468at2759"/>
<keyword evidence="3" id="KW-1185">Reference proteome</keyword>
<organism evidence="2 3">
    <name type="scientific">Calycina marina</name>
    <dbReference type="NCBI Taxonomy" id="1763456"/>
    <lineage>
        <taxon>Eukaryota</taxon>
        <taxon>Fungi</taxon>
        <taxon>Dikarya</taxon>
        <taxon>Ascomycota</taxon>
        <taxon>Pezizomycotina</taxon>
        <taxon>Leotiomycetes</taxon>
        <taxon>Helotiales</taxon>
        <taxon>Pezizellaceae</taxon>
        <taxon>Calycina</taxon>
    </lineage>
</organism>
<accession>A0A9P8CGV8</accession>
<name>A0A9P8CGV8_9HELO</name>
<dbReference type="AlphaFoldDB" id="A0A9P8CGV8"/>
<dbReference type="SUPFAM" id="SSF81383">
    <property type="entry name" value="F-box domain"/>
    <property type="match status" value="1"/>
</dbReference>
<dbReference type="Proteomes" id="UP000887226">
    <property type="component" value="Unassembled WGS sequence"/>
</dbReference>
<gene>
    <name evidence="2" type="ORF">BJ878DRAFT_312430</name>
</gene>
<evidence type="ECO:0000313" key="2">
    <source>
        <dbReference type="EMBL" id="KAG9246105.1"/>
    </source>
</evidence>
<dbReference type="Pfam" id="PF00646">
    <property type="entry name" value="F-box"/>
    <property type="match status" value="1"/>
</dbReference>
<proteinExistence type="predicted"/>
<evidence type="ECO:0000313" key="3">
    <source>
        <dbReference type="Proteomes" id="UP000887226"/>
    </source>
</evidence>
<dbReference type="EMBL" id="MU253817">
    <property type="protein sequence ID" value="KAG9246105.1"/>
    <property type="molecule type" value="Genomic_DNA"/>
</dbReference>
<dbReference type="InterPro" id="IPR036047">
    <property type="entry name" value="F-box-like_dom_sf"/>
</dbReference>
<feature type="domain" description="F-box" evidence="1">
    <location>
        <begin position="46"/>
        <end position="94"/>
    </location>
</feature>
<reference evidence="2" key="1">
    <citation type="journal article" date="2021" name="IMA Fungus">
        <title>Genomic characterization of three marine fungi, including Emericellopsis atlantica sp. nov. with signatures of a generalist lifestyle and marine biomass degradation.</title>
        <authorList>
            <person name="Hagestad O.C."/>
            <person name="Hou L."/>
            <person name="Andersen J.H."/>
            <person name="Hansen E.H."/>
            <person name="Altermark B."/>
            <person name="Li C."/>
            <person name="Kuhnert E."/>
            <person name="Cox R.J."/>
            <person name="Crous P.W."/>
            <person name="Spatafora J.W."/>
            <person name="Lail K."/>
            <person name="Amirebrahimi M."/>
            <person name="Lipzen A."/>
            <person name="Pangilinan J."/>
            <person name="Andreopoulos W."/>
            <person name="Hayes R.D."/>
            <person name="Ng V."/>
            <person name="Grigoriev I.V."/>
            <person name="Jackson S.A."/>
            <person name="Sutton T.D.S."/>
            <person name="Dobson A.D.W."/>
            <person name="Rama T."/>
        </authorList>
    </citation>
    <scope>NUCLEOTIDE SEQUENCE</scope>
    <source>
        <strain evidence="2">TRa3180A</strain>
    </source>
</reference>
<evidence type="ECO:0000259" key="1">
    <source>
        <dbReference type="PROSITE" id="PS50181"/>
    </source>
</evidence>
<dbReference type="InterPro" id="IPR001810">
    <property type="entry name" value="F-box_dom"/>
</dbReference>
<comment type="caution">
    <text evidence="2">The sequence shown here is derived from an EMBL/GenBank/DDBJ whole genome shotgun (WGS) entry which is preliminary data.</text>
</comment>
<dbReference type="PROSITE" id="PS50181">
    <property type="entry name" value="FBOX"/>
    <property type="match status" value="1"/>
</dbReference>
<sequence length="346" mass="40312">MHFHEPAEDEDLQPLVNLTENLQIISKRSTREEKKRQRKEKARKNRLSLLDLPSELVVDILGHMLPRDVFVLSRVSQSVRRFVQENEERIAGEVIGSRYMVLKRCFQLPLRLEQVDVVDHLVLLGEEKPKNWYQHIAAPDSQELCCCRTCIMNWNNLCLMVDFTYWQDNLDNGDPLPVIQRGQYPEWNQELITKTAAIILKALYSPLLLGAVFEKYLQSIVRSIRRQRENKGNKRRRFRMTDEDVFAETDVFLERSGPPTMEIPFIRDRYYLLEAYLPNRAWIGEHSKWVYAGSMHSWDLQRLKTEAVARRKQKAPVSCKDLVICQGCGKTLSIEADASALPDAIS</sequence>
<protein>
    <recommendedName>
        <fullName evidence="1">F-box domain-containing protein</fullName>
    </recommendedName>
</protein>